<proteinExistence type="predicted"/>
<feature type="compositionally biased region" description="Basic and acidic residues" evidence="1">
    <location>
        <begin position="1"/>
        <end position="22"/>
    </location>
</feature>
<dbReference type="Proteomes" id="UP000233249">
    <property type="component" value="Unassembled WGS sequence"/>
</dbReference>
<organism evidence="2 3">
    <name type="scientific">Corynebacterium mastitidis</name>
    <dbReference type="NCBI Taxonomy" id="161890"/>
    <lineage>
        <taxon>Bacteria</taxon>
        <taxon>Bacillati</taxon>
        <taxon>Actinomycetota</taxon>
        <taxon>Actinomycetes</taxon>
        <taxon>Mycobacteriales</taxon>
        <taxon>Corynebacteriaceae</taxon>
        <taxon>Corynebacterium</taxon>
    </lineage>
</organism>
<evidence type="ECO:0000256" key="1">
    <source>
        <dbReference type="SAM" id="MobiDB-lite"/>
    </source>
</evidence>
<gene>
    <name evidence="2" type="ORF">CXB45_06650</name>
</gene>
<protein>
    <submittedName>
        <fullName evidence="2">LytR family transcriptional regulator</fullName>
    </submittedName>
</protein>
<reference evidence="2 3" key="1">
    <citation type="submission" date="2017-12" db="EMBL/GenBank/DDBJ databases">
        <title>Corynebacterium mastitidis 16-1433 Genome.</title>
        <authorList>
            <person name="Gulvik C.A."/>
        </authorList>
    </citation>
    <scope>NUCLEOTIDE SEQUENCE [LARGE SCALE GENOMIC DNA]</scope>
    <source>
        <strain evidence="2 3">16-1433</strain>
    </source>
</reference>
<feature type="non-terminal residue" evidence="2">
    <location>
        <position position="51"/>
    </location>
</feature>
<dbReference type="EMBL" id="PJAF01000017">
    <property type="protein sequence ID" value="PKF68478.1"/>
    <property type="molecule type" value="Genomic_DNA"/>
</dbReference>
<name>A0A2N0X6Z5_9CORY</name>
<dbReference type="AlphaFoldDB" id="A0A2N0X6Z5"/>
<feature type="region of interest" description="Disordered" evidence="1">
    <location>
        <begin position="1"/>
        <end position="51"/>
    </location>
</feature>
<accession>A0A2N0X6Z5</accession>
<sequence>MDSRGYDEHRRNRGYGGREHGRGPGARPGPRGDYVLRADGTPLTDRYGRPV</sequence>
<comment type="caution">
    <text evidence="2">The sequence shown here is derived from an EMBL/GenBank/DDBJ whole genome shotgun (WGS) entry which is preliminary data.</text>
</comment>
<evidence type="ECO:0000313" key="3">
    <source>
        <dbReference type="Proteomes" id="UP000233249"/>
    </source>
</evidence>
<evidence type="ECO:0000313" key="2">
    <source>
        <dbReference type="EMBL" id="PKF68478.1"/>
    </source>
</evidence>